<comment type="caution">
    <text evidence="2">The sequence shown here is derived from an EMBL/GenBank/DDBJ whole genome shotgun (WGS) entry which is preliminary data.</text>
</comment>
<evidence type="ECO:0000256" key="1">
    <source>
        <dbReference type="SAM" id="Phobius"/>
    </source>
</evidence>
<evidence type="ECO:0000313" key="3">
    <source>
        <dbReference type="Proteomes" id="UP000035017"/>
    </source>
</evidence>
<keyword evidence="1" id="KW-0472">Membrane</keyword>
<dbReference type="AlphaFoldDB" id="A0A0D0J0W2"/>
<reference evidence="2 3" key="1">
    <citation type="submission" date="2014-12" db="EMBL/GenBank/DDBJ databases">
        <title>16Stimator: statistical estimation of ribosomal gene copy numbers from draft genome assemblies.</title>
        <authorList>
            <person name="Perisin M.A."/>
            <person name="Vetter M."/>
            <person name="Gilbert J.A."/>
            <person name="Bergelson J."/>
        </authorList>
    </citation>
    <scope>NUCLEOTIDE SEQUENCE [LARGE SCALE GENOMIC DNA]</scope>
    <source>
        <strain evidence="2 3">MEJ076</strain>
    </source>
</reference>
<dbReference type="Proteomes" id="UP000035017">
    <property type="component" value="Unassembled WGS sequence"/>
</dbReference>
<dbReference type="OrthoDB" id="9974015at2"/>
<gene>
    <name evidence="2" type="ORF">RU07_20770</name>
</gene>
<keyword evidence="1" id="KW-0812">Transmembrane</keyword>
<name>A0A0D0J0W2_AGRTU</name>
<dbReference type="EMBL" id="JXQV01000030">
    <property type="protein sequence ID" value="KIP99099.1"/>
    <property type="molecule type" value="Genomic_DNA"/>
</dbReference>
<accession>A0A0D0J0W2</accession>
<feature type="transmembrane region" description="Helical" evidence="1">
    <location>
        <begin position="12"/>
        <end position="34"/>
    </location>
</feature>
<keyword evidence="1" id="KW-1133">Transmembrane helix</keyword>
<sequence>MLHSFLNLPAPLLVIGAGLIAGGIYSLGLGAGTLHREMDRRRTARLTHEIRNSIARYDAMMAQAERDYAARMGLTQGDCNA</sequence>
<organism evidence="2 3">
    <name type="scientific">Agrobacterium tumefaciens</name>
    <dbReference type="NCBI Taxonomy" id="358"/>
    <lineage>
        <taxon>Bacteria</taxon>
        <taxon>Pseudomonadati</taxon>
        <taxon>Pseudomonadota</taxon>
        <taxon>Alphaproteobacteria</taxon>
        <taxon>Hyphomicrobiales</taxon>
        <taxon>Rhizobiaceae</taxon>
        <taxon>Rhizobium/Agrobacterium group</taxon>
        <taxon>Agrobacterium</taxon>
        <taxon>Agrobacterium tumefaciens complex</taxon>
    </lineage>
</organism>
<evidence type="ECO:0000313" key="2">
    <source>
        <dbReference type="EMBL" id="KIP99099.1"/>
    </source>
</evidence>
<proteinExistence type="predicted"/>
<protein>
    <submittedName>
        <fullName evidence="2">Uncharacterized protein</fullName>
    </submittedName>
</protein>